<dbReference type="InterPro" id="IPR035999">
    <property type="entry name" value="Sec7_dom_sf"/>
</dbReference>
<accession>A0A1X7V722</accession>
<feature type="region of interest" description="Disordered" evidence="6">
    <location>
        <begin position="1"/>
        <end position="36"/>
    </location>
</feature>
<dbReference type="InterPro" id="IPR000904">
    <property type="entry name" value="Sec7_dom"/>
</dbReference>
<reference evidence="9" key="1">
    <citation type="submission" date="2017-05" db="UniProtKB">
        <authorList>
            <consortium name="EnsemblMetazoa"/>
        </authorList>
    </citation>
    <scope>IDENTIFICATION</scope>
</reference>
<dbReference type="Pfam" id="PF00169">
    <property type="entry name" value="PH"/>
    <property type="match status" value="1"/>
</dbReference>
<evidence type="ECO:0008006" key="10">
    <source>
        <dbReference type="Google" id="ProtNLM"/>
    </source>
</evidence>
<dbReference type="GO" id="GO:0015074">
    <property type="term" value="P:DNA integration"/>
    <property type="evidence" value="ECO:0007669"/>
    <property type="project" value="InterPro"/>
</dbReference>
<feature type="domain" description="PH" evidence="7">
    <location>
        <begin position="670"/>
        <end position="790"/>
    </location>
</feature>
<dbReference type="PROSITE" id="PS50190">
    <property type="entry name" value="SEC7"/>
    <property type="match status" value="1"/>
</dbReference>
<dbReference type="InterPro" id="IPR013762">
    <property type="entry name" value="Integrase-like_cat_sf"/>
</dbReference>
<dbReference type="InterPro" id="IPR023394">
    <property type="entry name" value="Sec7_C_sf"/>
</dbReference>
<feature type="compositionally biased region" description="Low complexity" evidence="6">
    <location>
        <begin position="1"/>
        <end position="16"/>
    </location>
</feature>
<sequence length="813" mass="92271">MSRESSSLSESSIDESQNGLVISGESDTSSINSGHIFVTDSEDEQFTLEKLQRTRKRLADEIKLMEEELTIIGQESNFVSECELLVQDQKMAEKENIDPLFDPNPSKKRKVSLSLKGKRKEKRFGSVSEEALSSMAKTQMTKNTEKSSKWAMANFVEWFHEYNKRNEDATCPKEVITPSCSKDLLNKWLCVYLSETRNKSGELYPPSTIQSLLSGMLRYMRQENPSYPNFFSKDDPAFSMFQATLNNVFKSLRSGSIGAEASHTETITSEEEDTLWETGIRCHVFLLDMYLKKLPPIATEKDYFYCKPSPVASEDKPWYYPVPVGKNTLGNMVKDMATEAGLSGKKTNHSLRVAGATSLYRAGVPERIIQERTGHRSLQSLRQYERTSVDQEMAVSRILSGEADSYNPKPEPISTCAVTEATCSTSIKIEEENPSPKASKQPMVQYNNCTVNVFGGGKAQASPAPYPHDDTTLTRSLRTGRKKFNRDPKDGMKYLIEKNVVNDTSEDVAMFLHTGELLDKSAIGTFLGEGKNYYIGVLRNFVVLYDFADMNLVDALRSFLSGFRLPGEAQKIDRMMELFAQRYCYCNPDVFKNPDSCYVLSFSVIMLNTSLHNPNVREKPTIDHFISMNRGINDGSDFPTEMLKNLYDCIKTDPFEIHDGADDLTQVFFNPDYEGYLIKEGGKHKSWCKRWFILSDNCLYYFKSPGDKEPRGIIPLENLEVKQCHDLRRPYCFEIISVPAMQYIQKGTIKACKTTGQGKVVTGNHQVYRIQASSAEEMMEWMQRINASIASNPFIEMLQERRQRVSNRGPVIL</sequence>
<evidence type="ECO:0000256" key="3">
    <source>
        <dbReference type="ARBA" id="ARBA00022843"/>
    </source>
</evidence>
<evidence type="ECO:0000259" key="8">
    <source>
        <dbReference type="PROSITE" id="PS50190"/>
    </source>
</evidence>
<evidence type="ECO:0000256" key="6">
    <source>
        <dbReference type="SAM" id="MobiDB-lite"/>
    </source>
</evidence>
<dbReference type="Gene3D" id="2.30.29.30">
    <property type="entry name" value="Pleckstrin-homology domain (PH domain)/Phosphotyrosine-binding domain (PTB)"/>
    <property type="match status" value="1"/>
</dbReference>
<dbReference type="PANTHER" id="PTHR10663">
    <property type="entry name" value="GUANYL-NUCLEOTIDE EXCHANGE FACTOR"/>
    <property type="match status" value="1"/>
</dbReference>
<dbReference type="InParanoid" id="A0A1X7V722"/>
<dbReference type="InterPro" id="IPR011010">
    <property type="entry name" value="DNA_brk_join_enz"/>
</dbReference>
<dbReference type="SUPFAM" id="SSF48425">
    <property type="entry name" value="Sec7 domain"/>
    <property type="match status" value="1"/>
</dbReference>
<dbReference type="GO" id="GO:0032012">
    <property type="term" value="P:regulation of ARF protein signal transduction"/>
    <property type="evidence" value="ECO:0007669"/>
    <property type="project" value="InterPro"/>
</dbReference>
<dbReference type="GO" id="GO:0005085">
    <property type="term" value="F:guanyl-nucleotide exchange factor activity"/>
    <property type="evidence" value="ECO:0007669"/>
    <property type="project" value="InterPro"/>
</dbReference>
<dbReference type="FunFam" id="1.10.1000.11:FF:000002">
    <property type="entry name" value="Cytohesin 1"/>
    <property type="match status" value="1"/>
</dbReference>
<dbReference type="eggNOG" id="KOG0930">
    <property type="taxonomic scope" value="Eukaryota"/>
</dbReference>
<dbReference type="EnsemblMetazoa" id="Aqu2.1.35796_001">
    <property type="protein sequence ID" value="Aqu2.1.35796_001"/>
    <property type="gene ID" value="Aqu2.1.35796"/>
</dbReference>
<keyword evidence="4" id="KW-0233">DNA recombination</keyword>
<proteinExistence type="predicted"/>
<keyword evidence="5" id="KW-0175">Coiled coil</keyword>
<dbReference type="Gene3D" id="1.10.443.10">
    <property type="entry name" value="Intergrase catalytic core"/>
    <property type="match status" value="1"/>
</dbReference>
<dbReference type="CDD" id="cd00171">
    <property type="entry name" value="Sec7"/>
    <property type="match status" value="1"/>
</dbReference>
<name>A0A1X7V722_AMPQE</name>
<evidence type="ECO:0000259" key="7">
    <source>
        <dbReference type="PROSITE" id="PS50003"/>
    </source>
</evidence>
<dbReference type="SUPFAM" id="SSF56349">
    <property type="entry name" value="DNA breaking-rejoining enzymes"/>
    <property type="match status" value="1"/>
</dbReference>
<dbReference type="Pfam" id="PF01369">
    <property type="entry name" value="Sec7"/>
    <property type="match status" value="1"/>
</dbReference>
<evidence type="ECO:0000256" key="1">
    <source>
        <dbReference type="ARBA" id="ARBA00022499"/>
    </source>
</evidence>
<dbReference type="AlphaFoldDB" id="A0A1X7V722"/>
<evidence type="ECO:0000256" key="4">
    <source>
        <dbReference type="ARBA" id="ARBA00023172"/>
    </source>
</evidence>
<dbReference type="InterPro" id="IPR057926">
    <property type="entry name" value="QRICH1_dom"/>
</dbReference>
<feature type="compositionally biased region" description="Polar residues" evidence="6">
    <location>
        <begin position="17"/>
        <end position="33"/>
    </location>
</feature>
<feature type="coiled-coil region" evidence="5">
    <location>
        <begin position="41"/>
        <end position="75"/>
    </location>
</feature>
<dbReference type="Gene3D" id="1.10.1000.11">
    <property type="entry name" value="Arf Nucleotide-binding Site Opener,domain 2"/>
    <property type="match status" value="1"/>
</dbReference>
<dbReference type="SMART" id="SM00222">
    <property type="entry name" value="Sec7"/>
    <property type="match status" value="1"/>
</dbReference>
<evidence type="ECO:0000313" key="9">
    <source>
        <dbReference type="EnsemblMetazoa" id="Aqu2.1.35796_001"/>
    </source>
</evidence>
<evidence type="ECO:0000256" key="5">
    <source>
        <dbReference type="SAM" id="Coils"/>
    </source>
</evidence>
<dbReference type="Pfam" id="PF12012">
    <property type="entry name" value="DUF3504"/>
    <property type="match status" value="1"/>
</dbReference>
<dbReference type="InterPro" id="IPR021893">
    <property type="entry name" value="ZMYM2-like_C"/>
</dbReference>
<dbReference type="InterPro" id="IPR001849">
    <property type="entry name" value="PH_domain"/>
</dbReference>
<dbReference type="PANTHER" id="PTHR10663:SF402">
    <property type="entry name" value="MIP16918P"/>
    <property type="match status" value="1"/>
</dbReference>
<organism evidence="9">
    <name type="scientific">Amphimedon queenslandica</name>
    <name type="common">Sponge</name>
    <dbReference type="NCBI Taxonomy" id="400682"/>
    <lineage>
        <taxon>Eukaryota</taxon>
        <taxon>Metazoa</taxon>
        <taxon>Porifera</taxon>
        <taxon>Demospongiae</taxon>
        <taxon>Heteroscleromorpha</taxon>
        <taxon>Haplosclerida</taxon>
        <taxon>Niphatidae</taxon>
        <taxon>Amphimedon</taxon>
    </lineage>
</organism>
<dbReference type="CDD" id="cd01252">
    <property type="entry name" value="PH_GRP1-like"/>
    <property type="match status" value="1"/>
</dbReference>
<feature type="domain" description="SEC7" evidence="8">
    <location>
        <begin position="475"/>
        <end position="653"/>
    </location>
</feature>
<dbReference type="STRING" id="400682.A0A1X7V722"/>
<dbReference type="Gene3D" id="1.10.220.20">
    <property type="match status" value="1"/>
</dbReference>
<protein>
    <recommendedName>
        <fullName evidence="10">SEC7 domain-containing protein</fullName>
    </recommendedName>
</protein>
<dbReference type="OrthoDB" id="2434995at2759"/>
<keyword evidence="1" id="KW-1017">Isopeptide bond</keyword>
<dbReference type="InterPro" id="IPR011993">
    <property type="entry name" value="PH-like_dom_sf"/>
</dbReference>
<dbReference type="GO" id="GO:0003677">
    <property type="term" value="F:DNA binding"/>
    <property type="evidence" value="ECO:0007669"/>
    <property type="project" value="InterPro"/>
</dbReference>
<dbReference type="Pfam" id="PF25561">
    <property type="entry name" value="QRICH1"/>
    <property type="match status" value="1"/>
</dbReference>
<dbReference type="SMART" id="SM00233">
    <property type="entry name" value="PH"/>
    <property type="match status" value="1"/>
</dbReference>
<keyword evidence="2" id="KW-0597">Phosphoprotein</keyword>
<dbReference type="SUPFAM" id="SSF50729">
    <property type="entry name" value="PH domain-like"/>
    <property type="match status" value="1"/>
</dbReference>
<dbReference type="GO" id="GO:0006310">
    <property type="term" value="P:DNA recombination"/>
    <property type="evidence" value="ECO:0007669"/>
    <property type="project" value="UniProtKB-KW"/>
</dbReference>
<dbReference type="PROSITE" id="PS50003">
    <property type="entry name" value="PH_DOMAIN"/>
    <property type="match status" value="1"/>
</dbReference>
<keyword evidence="3" id="KW-0832">Ubl conjugation</keyword>
<evidence type="ECO:0000256" key="2">
    <source>
        <dbReference type="ARBA" id="ARBA00022553"/>
    </source>
</evidence>